<evidence type="ECO:0000313" key="3">
    <source>
        <dbReference type="Proteomes" id="UP000499080"/>
    </source>
</evidence>
<evidence type="ECO:0000256" key="1">
    <source>
        <dbReference type="SAM" id="MobiDB-lite"/>
    </source>
</evidence>
<comment type="caution">
    <text evidence="2">The sequence shown here is derived from an EMBL/GenBank/DDBJ whole genome shotgun (WGS) entry which is preliminary data.</text>
</comment>
<feature type="compositionally biased region" description="Polar residues" evidence="1">
    <location>
        <begin position="1"/>
        <end position="16"/>
    </location>
</feature>
<organism evidence="2 3">
    <name type="scientific">Araneus ventricosus</name>
    <name type="common">Orbweaver spider</name>
    <name type="synonym">Epeira ventricosa</name>
    <dbReference type="NCBI Taxonomy" id="182803"/>
    <lineage>
        <taxon>Eukaryota</taxon>
        <taxon>Metazoa</taxon>
        <taxon>Ecdysozoa</taxon>
        <taxon>Arthropoda</taxon>
        <taxon>Chelicerata</taxon>
        <taxon>Arachnida</taxon>
        <taxon>Araneae</taxon>
        <taxon>Araneomorphae</taxon>
        <taxon>Entelegynae</taxon>
        <taxon>Araneoidea</taxon>
        <taxon>Araneidae</taxon>
        <taxon>Araneus</taxon>
    </lineage>
</organism>
<reference evidence="2 3" key="1">
    <citation type="journal article" date="2019" name="Sci. Rep.">
        <title>Orb-weaving spider Araneus ventricosus genome elucidates the spidroin gene catalogue.</title>
        <authorList>
            <person name="Kono N."/>
            <person name="Nakamura H."/>
            <person name="Ohtoshi R."/>
            <person name="Moran D.A.P."/>
            <person name="Shinohara A."/>
            <person name="Yoshida Y."/>
            <person name="Fujiwara M."/>
            <person name="Mori M."/>
            <person name="Tomita M."/>
            <person name="Arakawa K."/>
        </authorList>
    </citation>
    <scope>NUCLEOTIDE SEQUENCE [LARGE SCALE GENOMIC DNA]</scope>
</reference>
<keyword evidence="3" id="KW-1185">Reference proteome</keyword>
<name>A0A4Y2WJ01_ARAVE</name>
<dbReference type="Proteomes" id="UP000499080">
    <property type="component" value="Unassembled WGS sequence"/>
</dbReference>
<dbReference type="EMBL" id="BGPR01060495">
    <property type="protein sequence ID" value="GBO36350.1"/>
    <property type="molecule type" value="Genomic_DNA"/>
</dbReference>
<sequence length="140" mass="16083">MHIATKNITPPCQSTRVTHERPAATTAKSGTEAPHYNPHYERFMRRPPTTTVLPGYDLSSEMGPKSHTTIIVPLGRRESAYLYGSLSSTEMYLNHQIHIKLDAMFLHYEMTSEQKIKPRTWIIKVGERVQTKFFVNNKPN</sequence>
<dbReference type="AlphaFoldDB" id="A0A4Y2WJ01"/>
<evidence type="ECO:0000313" key="2">
    <source>
        <dbReference type="EMBL" id="GBO36350.1"/>
    </source>
</evidence>
<proteinExistence type="predicted"/>
<feature type="region of interest" description="Disordered" evidence="1">
    <location>
        <begin position="1"/>
        <end position="42"/>
    </location>
</feature>
<protein>
    <submittedName>
        <fullName evidence="2">Uncharacterized protein</fullName>
    </submittedName>
</protein>
<accession>A0A4Y2WJ01</accession>
<gene>
    <name evidence="2" type="ORF">AVEN_102502_1</name>
</gene>